<dbReference type="PANTHER" id="PTHR46506">
    <property type="entry name" value="OS05G0143600 PROTEIN"/>
    <property type="match status" value="1"/>
</dbReference>
<keyword evidence="2" id="KW-0430">Lectin</keyword>
<keyword evidence="3" id="KW-0472">Membrane</keyword>
<evidence type="ECO:0000259" key="4">
    <source>
        <dbReference type="PROSITE" id="PS51752"/>
    </source>
</evidence>
<proteinExistence type="inferred from homology"/>
<keyword evidence="6" id="KW-1185">Reference proteome</keyword>
<dbReference type="SMART" id="SM00915">
    <property type="entry name" value="Jacalin"/>
    <property type="match status" value="1"/>
</dbReference>
<dbReference type="OrthoDB" id="581739at2759"/>
<reference evidence="6" key="1">
    <citation type="journal article" date="2019" name="Gigascience">
        <title>De novo genome assembly of the endangered Acer yangbiense, a plant species with extremely small populations endemic to Yunnan Province, China.</title>
        <authorList>
            <person name="Yang J."/>
            <person name="Wariss H.M."/>
            <person name="Tao L."/>
            <person name="Zhang R."/>
            <person name="Yun Q."/>
            <person name="Hollingsworth P."/>
            <person name="Dao Z."/>
            <person name="Luo G."/>
            <person name="Guo H."/>
            <person name="Ma Y."/>
            <person name="Sun W."/>
        </authorList>
    </citation>
    <scope>NUCLEOTIDE SEQUENCE [LARGE SCALE GENOMIC DNA]</scope>
    <source>
        <strain evidence="6">cv. Malutang</strain>
    </source>
</reference>
<sequence>MTHQTIVRFFFSLIRFFFYSGIGSLLLQRLFFYSSLSRSFDFDWGFSKSRSVILNFNGLGKLGTIKLGPWGGPGGSAWDYDPGSGSSIIEIEIGHGDVVNSLAFKSIISATGKTVLSGKHGGTGGASRTISIDRSIEYLKLIRGTTRIYSGNNVIGSLTFVTNLNTYGPFGTESIDSRFEIPMENGEIVGFFGRAGASIDKLGIHVTPAKC</sequence>
<dbReference type="GO" id="GO:0030246">
    <property type="term" value="F:carbohydrate binding"/>
    <property type="evidence" value="ECO:0007669"/>
    <property type="project" value="UniProtKB-KW"/>
</dbReference>
<feature type="domain" description="Jacalin-type lectin" evidence="4">
    <location>
        <begin position="64"/>
        <end position="208"/>
    </location>
</feature>
<evidence type="ECO:0000256" key="1">
    <source>
        <dbReference type="ARBA" id="ARBA00006568"/>
    </source>
</evidence>
<dbReference type="EMBL" id="VAHF01000002">
    <property type="protein sequence ID" value="TXG68990.1"/>
    <property type="molecule type" value="Genomic_DNA"/>
</dbReference>
<dbReference type="Proteomes" id="UP000323000">
    <property type="component" value="Chromosome 2"/>
</dbReference>
<evidence type="ECO:0000313" key="6">
    <source>
        <dbReference type="Proteomes" id="UP000323000"/>
    </source>
</evidence>
<dbReference type="InterPro" id="IPR033734">
    <property type="entry name" value="Jacalin-like_lectin_dom_plant"/>
</dbReference>
<dbReference type="InterPro" id="IPR001229">
    <property type="entry name" value="Jacalin-like_lectin_dom"/>
</dbReference>
<comment type="caution">
    <text evidence="5">The sequence shown here is derived from an EMBL/GenBank/DDBJ whole genome shotgun (WGS) entry which is preliminary data.</text>
</comment>
<evidence type="ECO:0000256" key="3">
    <source>
        <dbReference type="SAM" id="Phobius"/>
    </source>
</evidence>
<accession>A0A5C7II86</accession>
<dbReference type="Gene3D" id="2.100.10.30">
    <property type="entry name" value="Jacalin-like lectin domain"/>
    <property type="match status" value="1"/>
</dbReference>
<comment type="similarity">
    <text evidence="1">Belongs to the jacalin lectin family.</text>
</comment>
<dbReference type="SUPFAM" id="SSF51101">
    <property type="entry name" value="Mannose-binding lectins"/>
    <property type="match status" value="1"/>
</dbReference>
<keyword evidence="3" id="KW-0812">Transmembrane</keyword>
<dbReference type="AlphaFoldDB" id="A0A5C7II86"/>
<gene>
    <name evidence="5" type="ORF">EZV62_003925</name>
</gene>
<evidence type="ECO:0000256" key="2">
    <source>
        <dbReference type="ARBA" id="ARBA00022734"/>
    </source>
</evidence>
<keyword evidence="3" id="KW-1133">Transmembrane helix</keyword>
<dbReference type="Pfam" id="PF01419">
    <property type="entry name" value="Jacalin"/>
    <property type="match status" value="1"/>
</dbReference>
<dbReference type="InterPro" id="IPR036404">
    <property type="entry name" value="Jacalin-like_lectin_dom_sf"/>
</dbReference>
<dbReference type="CDD" id="cd09612">
    <property type="entry name" value="Jacalin"/>
    <property type="match status" value="1"/>
</dbReference>
<name>A0A5C7II86_9ROSI</name>
<feature type="transmembrane region" description="Helical" evidence="3">
    <location>
        <begin position="6"/>
        <end position="27"/>
    </location>
</feature>
<organism evidence="5 6">
    <name type="scientific">Acer yangbiense</name>
    <dbReference type="NCBI Taxonomy" id="1000413"/>
    <lineage>
        <taxon>Eukaryota</taxon>
        <taxon>Viridiplantae</taxon>
        <taxon>Streptophyta</taxon>
        <taxon>Embryophyta</taxon>
        <taxon>Tracheophyta</taxon>
        <taxon>Spermatophyta</taxon>
        <taxon>Magnoliopsida</taxon>
        <taxon>eudicotyledons</taxon>
        <taxon>Gunneridae</taxon>
        <taxon>Pentapetalae</taxon>
        <taxon>rosids</taxon>
        <taxon>malvids</taxon>
        <taxon>Sapindales</taxon>
        <taxon>Sapindaceae</taxon>
        <taxon>Hippocastanoideae</taxon>
        <taxon>Acereae</taxon>
        <taxon>Acer</taxon>
    </lineage>
</organism>
<protein>
    <recommendedName>
        <fullName evidence="4">Jacalin-type lectin domain-containing protein</fullName>
    </recommendedName>
</protein>
<evidence type="ECO:0000313" key="5">
    <source>
        <dbReference type="EMBL" id="TXG68990.1"/>
    </source>
</evidence>
<dbReference type="FunFam" id="2.100.10.30:FF:000001">
    <property type="entry name" value="Jacalin-related lectin 33"/>
    <property type="match status" value="1"/>
</dbReference>
<dbReference type="PROSITE" id="PS51752">
    <property type="entry name" value="JACALIN_LECTIN"/>
    <property type="match status" value="1"/>
</dbReference>